<organism evidence="8 9">
    <name type="scientific">Marasmius tenuissimus</name>
    <dbReference type="NCBI Taxonomy" id="585030"/>
    <lineage>
        <taxon>Eukaryota</taxon>
        <taxon>Fungi</taxon>
        <taxon>Dikarya</taxon>
        <taxon>Basidiomycota</taxon>
        <taxon>Agaricomycotina</taxon>
        <taxon>Agaricomycetes</taxon>
        <taxon>Agaricomycetidae</taxon>
        <taxon>Agaricales</taxon>
        <taxon>Marasmiineae</taxon>
        <taxon>Marasmiaceae</taxon>
        <taxon>Marasmius</taxon>
    </lineage>
</organism>
<dbReference type="Gene3D" id="1.10.630.10">
    <property type="entry name" value="Cytochrome P450"/>
    <property type="match status" value="1"/>
</dbReference>
<gene>
    <name evidence="8" type="ORF">AAF712_004752</name>
</gene>
<keyword evidence="5" id="KW-0560">Oxidoreductase</keyword>
<evidence type="ECO:0000256" key="5">
    <source>
        <dbReference type="ARBA" id="ARBA00023002"/>
    </source>
</evidence>
<evidence type="ECO:0000313" key="9">
    <source>
        <dbReference type="Proteomes" id="UP001437256"/>
    </source>
</evidence>
<accession>A0ABR3A3Y1</accession>
<dbReference type="PANTHER" id="PTHR46300:SF5">
    <property type="entry name" value="CYTOCHROME P450"/>
    <property type="match status" value="1"/>
</dbReference>
<reference evidence="8 9" key="1">
    <citation type="submission" date="2024-05" db="EMBL/GenBank/DDBJ databases">
        <title>A draft genome resource for the thread blight pathogen Marasmius tenuissimus strain MS-2.</title>
        <authorList>
            <person name="Yulfo-Soto G.E."/>
            <person name="Baruah I.K."/>
            <person name="Amoako-Attah I."/>
            <person name="Bukari Y."/>
            <person name="Meinhardt L.W."/>
            <person name="Bailey B.A."/>
            <person name="Cohen S.P."/>
        </authorList>
    </citation>
    <scope>NUCLEOTIDE SEQUENCE [LARGE SCALE GENOMIC DNA]</scope>
    <source>
        <strain evidence="8 9">MS-2</strain>
    </source>
</reference>
<name>A0ABR3A3Y1_9AGAR</name>
<comment type="caution">
    <text evidence="8">The sequence shown here is derived from an EMBL/GenBank/DDBJ whole genome shotgun (WGS) entry which is preliminary data.</text>
</comment>
<evidence type="ECO:0000256" key="3">
    <source>
        <dbReference type="ARBA" id="ARBA00022617"/>
    </source>
</evidence>
<dbReference type="EMBL" id="JBBXMP010000020">
    <property type="protein sequence ID" value="KAL0068092.1"/>
    <property type="molecule type" value="Genomic_DNA"/>
</dbReference>
<keyword evidence="4" id="KW-0479">Metal-binding</keyword>
<evidence type="ECO:0008006" key="10">
    <source>
        <dbReference type="Google" id="ProtNLM"/>
    </source>
</evidence>
<evidence type="ECO:0000256" key="4">
    <source>
        <dbReference type="ARBA" id="ARBA00022723"/>
    </source>
</evidence>
<dbReference type="PANTHER" id="PTHR46300">
    <property type="entry name" value="P450, PUTATIVE (EUROFUNG)-RELATED-RELATED"/>
    <property type="match status" value="1"/>
</dbReference>
<dbReference type="InterPro" id="IPR036396">
    <property type="entry name" value="Cyt_P450_sf"/>
</dbReference>
<evidence type="ECO:0000256" key="6">
    <source>
        <dbReference type="ARBA" id="ARBA00023004"/>
    </source>
</evidence>
<comment type="cofactor">
    <cofactor evidence="1">
        <name>heme</name>
        <dbReference type="ChEBI" id="CHEBI:30413"/>
    </cofactor>
</comment>
<evidence type="ECO:0000256" key="1">
    <source>
        <dbReference type="ARBA" id="ARBA00001971"/>
    </source>
</evidence>
<keyword evidence="6" id="KW-0408">Iron</keyword>
<evidence type="ECO:0000256" key="7">
    <source>
        <dbReference type="ARBA" id="ARBA00023033"/>
    </source>
</evidence>
<dbReference type="Proteomes" id="UP001437256">
    <property type="component" value="Unassembled WGS sequence"/>
</dbReference>
<evidence type="ECO:0000313" key="8">
    <source>
        <dbReference type="EMBL" id="KAL0068092.1"/>
    </source>
</evidence>
<protein>
    <recommendedName>
        <fullName evidence="10">Cytochrome P450</fullName>
    </recommendedName>
</protein>
<keyword evidence="3" id="KW-0349">Heme</keyword>
<proteinExistence type="inferred from homology"/>
<dbReference type="SUPFAM" id="SSF48264">
    <property type="entry name" value="Cytochrome P450"/>
    <property type="match status" value="1"/>
</dbReference>
<evidence type="ECO:0000256" key="2">
    <source>
        <dbReference type="ARBA" id="ARBA00010617"/>
    </source>
</evidence>
<keyword evidence="7" id="KW-0503">Monooxygenase</keyword>
<dbReference type="InterPro" id="IPR050364">
    <property type="entry name" value="Cytochrome_P450_fung"/>
</dbReference>
<comment type="similarity">
    <text evidence="2">Belongs to the cytochrome P450 family.</text>
</comment>
<sequence length="168" mass="18105">MSLVATPGRTNSLYYMPVGMGSSSGPPGDCSGHASVDLSDARVLASLAGLGILPILLKTVSKKNTNLPPGPRPLPIVGNWLGLPGADEKPWLIYQEWSRQYSGLLSHIGSLTSLFTRLAATESDIVHFEAFGTHVVVINSQQAAKDLFDKKGALYGDRYGNPRRKWLD</sequence>
<keyword evidence="9" id="KW-1185">Reference proteome</keyword>